<keyword evidence="3" id="KW-1185">Reference proteome</keyword>
<protein>
    <submittedName>
        <fullName evidence="2">Uncharacterized protein</fullName>
    </submittedName>
</protein>
<name>A0AAE7XKV4_9CAUD</name>
<feature type="region of interest" description="Disordered" evidence="1">
    <location>
        <begin position="218"/>
        <end position="238"/>
    </location>
</feature>
<accession>A0AAE7XKV4</accession>
<organism evidence="2 3">
    <name type="scientific">Erwinia phage pEa_SNUABM_1</name>
    <dbReference type="NCBI Taxonomy" id="2869543"/>
    <lineage>
        <taxon>Viruses</taxon>
        <taxon>Duplodnaviria</taxon>
        <taxon>Heunggongvirae</taxon>
        <taxon>Uroviricota</taxon>
        <taxon>Caudoviricetes</taxon>
        <taxon>Alexandravirus</taxon>
        <taxon>Alexandravirus SNUABM1</taxon>
    </lineage>
</organism>
<evidence type="ECO:0000256" key="1">
    <source>
        <dbReference type="SAM" id="MobiDB-lite"/>
    </source>
</evidence>
<gene>
    <name evidence="2" type="ORF">pEaSNUABM1_00196</name>
</gene>
<dbReference type="Proteomes" id="UP000827973">
    <property type="component" value="Segment"/>
</dbReference>
<proteinExistence type="predicted"/>
<sequence>MALIKINIEQAVVSESAAKKPSYKVAKIGGAQTLVIPSDKKSDLQEIVNSLKYAKKAAVDGLNARVKAATAFTKANQTPKGPRKTALKETYKAEKTKSATEIRRAKIALRTANKIAKKVGLGGLNLPFSATDIVASGPGLAKSLKAIRAIKLTEFGVTGKRGTFKPKFMKPETFEQIGVKVSKKPGNAAAIKRTKARMTDGGVGGAHTPAKAKALKKKREEQLGGKADAGLKKRADKKNAEWMNNSEIELSARADAKLGDKVQKRSKAILRTVGAKADFTKASGTITNSEGKSLGNGAGVVVTEMRHHFEDKKIPVVRKKDGFEIPGVLSVTYSATGAKFKRLSK</sequence>
<evidence type="ECO:0000313" key="3">
    <source>
        <dbReference type="Proteomes" id="UP000827973"/>
    </source>
</evidence>
<evidence type="ECO:0000313" key="2">
    <source>
        <dbReference type="EMBL" id="QZE57405.1"/>
    </source>
</evidence>
<dbReference type="EMBL" id="MZ443776">
    <property type="protein sequence ID" value="QZE57405.1"/>
    <property type="molecule type" value="Genomic_DNA"/>
</dbReference>
<reference evidence="2 3" key="1">
    <citation type="submission" date="2021-06" db="EMBL/GenBank/DDBJ databases">
        <title>Complete genome sequence of Erwinia phage pEa_SNUABM_1.</title>
        <authorList>
            <person name="Kim S.G."/>
            <person name="Park S.C."/>
        </authorList>
    </citation>
    <scope>NUCLEOTIDE SEQUENCE [LARGE SCALE GENOMIC DNA]</scope>
</reference>